<dbReference type="VEuPathDB" id="FungiDB:BD410DRAFT_784285"/>
<comment type="function">
    <text evidence="7">Component of the Mediator complex, a coactivator involved in the regulated transcription of nearly all RNA polymerase II-dependent genes. Mediator functions as a bridge to convey information from gene-specific regulatory proteins to the basal RNA polymerase II transcription machinery. Mediator is recruited to promoters by direct interactions with regulatory proteins and serves as a scaffold for the assembly of a functional preinitiation complex with RNA polymerase II and the general transcription factors.</text>
</comment>
<organism evidence="9 10">
    <name type="scientific">Rickenella mellea</name>
    <dbReference type="NCBI Taxonomy" id="50990"/>
    <lineage>
        <taxon>Eukaryota</taxon>
        <taxon>Fungi</taxon>
        <taxon>Dikarya</taxon>
        <taxon>Basidiomycota</taxon>
        <taxon>Agaricomycotina</taxon>
        <taxon>Agaricomycetes</taxon>
        <taxon>Hymenochaetales</taxon>
        <taxon>Rickenellaceae</taxon>
        <taxon>Rickenella</taxon>
    </lineage>
</organism>
<evidence type="ECO:0000256" key="4">
    <source>
        <dbReference type="ARBA" id="ARBA00023159"/>
    </source>
</evidence>
<dbReference type="GO" id="GO:0003712">
    <property type="term" value="F:transcription coregulator activity"/>
    <property type="evidence" value="ECO:0007669"/>
    <property type="project" value="InterPro"/>
</dbReference>
<evidence type="ECO:0000259" key="8">
    <source>
        <dbReference type="Pfam" id="PF10744"/>
    </source>
</evidence>
<sequence>MSEHLEQDKTILSVLEKFTAFNAFPNASPHNLHPFASGSSEPPVGLLKELSDAATKITSSLSTYAGLGISDPKSISLLRQHSALAHGLHTSEQGTLQRIDALRKRRVATYGEDIPLDRAEIVDWCISRLEHWGKSAGMEIFKEEHVGRMTVVLGGKVLVVDIDFMIDRSTPSLPRIDVANVKTSHATSSAATENTPAERSMSLDEFIKCSLRNYLEEVQAADSVPDSTKAAKMAHDFESHLKYLMKLDQLADEERDTGIRWFKDVTTLTSAMNRAHTLEAEAVARSLSASVAPLDIFLLRAHALALPFITSPSMSFLTYISPVAYLSILRMSEKLQTSDKDVDWIHKFDISLPALRKYTNSAGHRPTGVTTANLTLASSSQPENHSDSQHLPLLSNRPTFLLPVSSPISDLDHVFPEPPSGGNLGSQMWTLDFTEGGLTKGIVMTQSRMREIQFVVNPLSAVNDMGVQMMSFGYGSWVDLLLNPGNSPSEIYTAHYTSPSNLHPPLQLRLSASTAPVEPGFLLGRVRVRTLREVWAILEIVKEQCWLNESLRTCEWVPESTEPAQDLGGDDVNEATEADLQAILNGTFEAKRVPVNVFVPYQPTTDPLFGDDNGLPGFSLSSPPQSSPRIVMTVQTREASPSQVQITVGHDPTRPKGVRVDVNGSLPFTTIQVDKLEESARRGGIFGLAGKVWGWSRS</sequence>
<dbReference type="EMBL" id="ML170162">
    <property type="protein sequence ID" value="TDL26215.1"/>
    <property type="molecule type" value="Genomic_DNA"/>
</dbReference>
<proteinExistence type="inferred from homology"/>
<dbReference type="InterPro" id="IPR019680">
    <property type="entry name" value="Mediator_Med1"/>
</dbReference>
<evidence type="ECO:0000313" key="10">
    <source>
        <dbReference type="Proteomes" id="UP000294933"/>
    </source>
</evidence>
<dbReference type="GO" id="GO:0045944">
    <property type="term" value="P:positive regulation of transcription by RNA polymerase II"/>
    <property type="evidence" value="ECO:0007669"/>
    <property type="project" value="UniProtKB-ARBA"/>
</dbReference>
<feature type="domain" description="Mediator complex subunit Med1" evidence="8">
    <location>
        <begin position="125"/>
        <end position="282"/>
    </location>
</feature>
<dbReference type="Pfam" id="PF10744">
    <property type="entry name" value="Med1"/>
    <property type="match status" value="1"/>
</dbReference>
<protein>
    <recommendedName>
        <fullName evidence="7">Mediator of RNA polymerase II transcription subunit 1</fullName>
    </recommendedName>
    <alternativeName>
        <fullName evidence="7">Mediator complex subunit 1</fullName>
    </alternativeName>
</protein>
<evidence type="ECO:0000256" key="6">
    <source>
        <dbReference type="ARBA" id="ARBA00023242"/>
    </source>
</evidence>
<dbReference type="GO" id="GO:0016592">
    <property type="term" value="C:mediator complex"/>
    <property type="evidence" value="ECO:0007669"/>
    <property type="project" value="InterPro"/>
</dbReference>
<dbReference type="STRING" id="50990.A0A4Y7QFM1"/>
<dbReference type="AlphaFoldDB" id="A0A4Y7QFM1"/>
<evidence type="ECO:0000256" key="3">
    <source>
        <dbReference type="ARBA" id="ARBA00023015"/>
    </source>
</evidence>
<keyword evidence="5 7" id="KW-0804">Transcription</keyword>
<evidence type="ECO:0000256" key="2">
    <source>
        <dbReference type="ARBA" id="ARBA00006210"/>
    </source>
</evidence>
<keyword evidence="3 7" id="KW-0805">Transcription regulation</keyword>
<evidence type="ECO:0000256" key="7">
    <source>
        <dbReference type="RuleBase" id="RU364059"/>
    </source>
</evidence>
<evidence type="ECO:0000313" key="9">
    <source>
        <dbReference type="EMBL" id="TDL26215.1"/>
    </source>
</evidence>
<comment type="similarity">
    <text evidence="2 7">Belongs to the Mediator complex subunit 1 family.</text>
</comment>
<name>A0A4Y7QFM1_9AGAM</name>
<evidence type="ECO:0000256" key="5">
    <source>
        <dbReference type="ARBA" id="ARBA00023163"/>
    </source>
</evidence>
<comment type="subcellular location">
    <subcellularLocation>
        <location evidence="1 7">Nucleus</location>
    </subcellularLocation>
</comment>
<reference evidence="9 10" key="1">
    <citation type="submission" date="2018-06" db="EMBL/GenBank/DDBJ databases">
        <title>A transcriptomic atlas of mushroom development highlights an independent origin of complex multicellularity.</title>
        <authorList>
            <consortium name="DOE Joint Genome Institute"/>
            <person name="Krizsan K."/>
            <person name="Almasi E."/>
            <person name="Merenyi Z."/>
            <person name="Sahu N."/>
            <person name="Viragh M."/>
            <person name="Koszo T."/>
            <person name="Mondo S."/>
            <person name="Kiss B."/>
            <person name="Balint B."/>
            <person name="Kues U."/>
            <person name="Barry K."/>
            <person name="Hegedus J.C."/>
            <person name="Henrissat B."/>
            <person name="Johnson J."/>
            <person name="Lipzen A."/>
            <person name="Ohm R."/>
            <person name="Nagy I."/>
            <person name="Pangilinan J."/>
            <person name="Yan J."/>
            <person name="Xiong Y."/>
            <person name="Grigoriev I.V."/>
            <person name="Hibbett D.S."/>
            <person name="Nagy L.G."/>
        </authorList>
    </citation>
    <scope>NUCLEOTIDE SEQUENCE [LARGE SCALE GENOMIC DNA]</scope>
    <source>
        <strain evidence="9 10">SZMC22713</strain>
    </source>
</reference>
<keyword evidence="6 7" id="KW-0539">Nucleus</keyword>
<dbReference type="Proteomes" id="UP000294933">
    <property type="component" value="Unassembled WGS sequence"/>
</dbReference>
<dbReference type="OrthoDB" id="544685at2759"/>
<keyword evidence="4 7" id="KW-0010">Activator</keyword>
<keyword evidence="10" id="KW-1185">Reference proteome</keyword>
<accession>A0A4Y7QFM1</accession>
<evidence type="ECO:0000256" key="1">
    <source>
        <dbReference type="ARBA" id="ARBA00004123"/>
    </source>
</evidence>
<gene>
    <name evidence="9" type="ORF">BD410DRAFT_784285</name>
</gene>